<keyword evidence="1" id="KW-0001">2Fe-2S</keyword>
<evidence type="ECO:0000256" key="1">
    <source>
        <dbReference type="ARBA" id="ARBA00022714"/>
    </source>
</evidence>
<dbReference type="SUPFAM" id="SSF52833">
    <property type="entry name" value="Thioredoxin-like"/>
    <property type="match status" value="1"/>
</dbReference>
<dbReference type="InterPro" id="IPR036249">
    <property type="entry name" value="Thioredoxin-like_sf"/>
</dbReference>
<sequence length="192" mass="22802">MNNLVQRKFQQATLKYLLNPQQRLFFVHHQRIMMPSTLNAQLQTYQMRFFSNNQGHNHDDHDHEHDHDNSHKDFQPKKKVQLDETQLNQQFKEWIEGNDVVLFMKGNKKMPRCGFSNYIVSVMKFYGIKEYKDVDVLADENVREGIKKFSNWPTIPQLYVKGQFIGGCDIVKEMHQDGSFEELIVREGIIKK</sequence>
<evidence type="ECO:0000256" key="6">
    <source>
        <dbReference type="SAM" id="MobiDB-lite"/>
    </source>
</evidence>
<keyword evidence="4" id="KW-0411">Iron-sulfur</keyword>
<keyword evidence="9" id="KW-1185">Reference proteome</keyword>
<evidence type="ECO:0000259" key="7">
    <source>
        <dbReference type="Pfam" id="PF00462"/>
    </source>
</evidence>
<proteinExistence type="predicted"/>
<dbReference type="AlphaFoldDB" id="A0A077ZUU7"/>
<organism evidence="8 9">
    <name type="scientific">Stylonychia lemnae</name>
    <name type="common">Ciliate</name>
    <dbReference type="NCBI Taxonomy" id="5949"/>
    <lineage>
        <taxon>Eukaryota</taxon>
        <taxon>Sar</taxon>
        <taxon>Alveolata</taxon>
        <taxon>Ciliophora</taxon>
        <taxon>Intramacronucleata</taxon>
        <taxon>Spirotrichea</taxon>
        <taxon>Stichotrichia</taxon>
        <taxon>Sporadotrichida</taxon>
        <taxon>Oxytrichidae</taxon>
        <taxon>Stylonychinae</taxon>
        <taxon>Stylonychia</taxon>
    </lineage>
</organism>
<evidence type="ECO:0000313" key="9">
    <source>
        <dbReference type="Proteomes" id="UP000039865"/>
    </source>
</evidence>
<dbReference type="Proteomes" id="UP000039865">
    <property type="component" value="Unassembled WGS sequence"/>
</dbReference>
<dbReference type="PANTHER" id="PTHR10293">
    <property type="entry name" value="GLUTAREDOXIN FAMILY MEMBER"/>
    <property type="match status" value="1"/>
</dbReference>
<dbReference type="CDD" id="cd03028">
    <property type="entry name" value="GRX_PICOT_like"/>
    <property type="match status" value="1"/>
</dbReference>
<dbReference type="PANTHER" id="PTHR10293:SF16">
    <property type="entry name" value="GLUTAREDOXIN-RELATED PROTEIN 5, MITOCHONDRIAL"/>
    <property type="match status" value="1"/>
</dbReference>
<dbReference type="OMA" id="RSICTKN"/>
<dbReference type="FunFam" id="3.40.30.10:FF:000005">
    <property type="entry name" value="Glutaredoxin 5"/>
    <property type="match status" value="1"/>
</dbReference>
<protein>
    <submittedName>
        <fullName evidence="8">Glutaredoxin</fullName>
    </submittedName>
</protein>
<dbReference type="PROSITE" id="PS51354">
    <property type="entry name" value="GLUTAREDOXIN_2"/>
    <property type="match status" value="1"/>
</dbReference>
<name>A0A077ZUU7_STYLE</name>
<feature type="domain" description="Glutaredoxin" evidence="7">
    <location>
        <begin position="100"/>
        <end position="165"/>
    </location>
</feature>
<dbReference type="NCBIfam" id="TIGR00365">
    <property type="entry name" value="Grx4 family monothiol glutaredoxin"/>
    <property type="match status" value="1"/>
</dbReference>
<reference evidence="8 9" key="1">
    <citation type="submission" date="2014-06" db="EMBL/GenBank/DDBJ databases">
        <authorList>
            <person name="Swart Estienne"/>
        </authorList>
    </citation>
    <scope>NUCLEOTIDE SEQUENCE [LARGE SCALE GENOMIC DNA]</scope>
    <source>
        <strain evidence="8 9">130c</strain>
    </source>
</reference>
<dbReference type="OrthoDB" id="415696at2759"/>
<accession>A0A077ZUU7</accession>
<feature type="region of interest" description="Disordered" evidence="6">
    <location>
        <begin position="52"/>
        <end position="78"/>
    </location>
</feature>
<dbReference type="EMBL" id="CCKQ01001985">
    <property type="protein sequence ID" value="CDW73080.1"/>
    <property type="molecule type" value="Genomic_DNA"/>
</dbReference>
<keyword evidence="3" id="KW-0408">Iron</keyword>
<dbReference type="InterPro" id="IPR004480">
    <property type="entry name" value="Monothiol_GRX-rel"/>
</dbReference>
<dbReference type="InterPro" id="IPR033658">
    <property type="entry name" value="GRX_PICOT-like"/>
</dbReference>
<evidence type="ECO:0000256" key="4">
    <source>
        <dbReference type="ARBA" id="ARBA00023014"/>
    </source>
</evidence>
<dbReference type="InParanoid" id="A0A077ZUU7"/>
<keyword evidence="5" id="KW-0676">Redox-active center</keyword>
<evidence type="ECO:0000313" key="8">
    <source>
        <dbReference type="EMBL" id="CDW73080.1"/>
    </source>
</evidence>
<evidence type="ECO:0000256" key="2">
    <source>
        <dbReference type="ARBA" id="ARBA00022723"/>
    </source>
</evidence>
<dbReference type="GO" id="GO:0046872">
    <property type="term" value="F:metal ion binding"/>
    <property type="evidence" value="ECO:0007669"/>
    <property type="project" value="UniProtKB-KW"/>
</dbReference>
<gene>
    <name evidence="8" type="primary">Contig9873.g10552</name>
    <name evidence="8" type="ORF">STYLEM_2049</name>
</gene>
<dbReference type="GO" id="GO:0005739">
    <property type="term" value="C:mitochondrion"/>
    <property type="evidence" value="ECO:0007669"/>
    <property type="project" value="UniProtKB-ARBA"/>
</dbReference>
<feature type="compositionally biased region" description="Basic and acidic residues" evidence="6">
    <location>
        <begin position="56"/>
        <end position="78"/>
    </location>
</feature>
<dbReference type="Gene3D" id="3.40.30.10">
    <property type="entry name" value="Glutaredoxin"/>
    <property type="match status" value="1"/>
</dbReference>
<dbReference type="Pfam" id="PF00462">
    <property type="entry name" value="Glutaredoxin"/>
    <property type="match status" value="1"/>
</dbReference>
<evidence type="ECO:0000256" key="5">
    <source>
        <dbReference type="ARBA" id="ARBA00023284"/>
    </source>
</evidence>
<keyword evidence="2" id="KW-0479">Metal-binding</keyword>
<evidence type="ECO:0000256" key="3">
    <source>
        <dbReference type="ARBA" id="ARBA00023004"/>
    </source>
</evidence>
<dbReference type="InterPro" id="IPR002109">
    <property type="entry name" value="Glutaredoxin"/>
</dbReference>
<dbReference type="FunCoup" id="A0A077ZUU7">
    <property type="interactions" value="122"/>
</dbReference>
<dbReference type="GO" id="GO:0051537">
    <property type="term" value="F:2 iron, 2 sulfur cluster binding"/>
    <property type="evidence" value="ECO:0007669"/>
    <property type="project" value="UniProtKB-KW"/>
</dbReference>